<dbReference type="EMBL" id="UINC01141760">
    <property type="protein sequence ID" value="SVD29694.1"/>
    <property type="molecule type" value="Genomic_DNA"/>
</dbReference>
<name>A0A382U5W7_9ZZZZ</name>
<proteinExistence type="predicted"/>
<evidence type="ECO:0008006" key="3">
    <source>
        <dbReference type="Google" id="ProtNLM"/>
    </source>
</evidence>
<evidence type="ECO:0000256" key="1">
    <source>
        <dbReference type="ARBA" id="ARBA00022795"/>
    </source>
</evidence>
<sequence>MITEAQSVNAFTGAAPDKLERLPMKTLGQDEFLQLLVTQMRNQDPMKPVADTEFIAQMAEFSNLEQTKEMSSDISQLRQSGAFTQAAALMGKQVSLLSGENTFTKGIVTDLAVKDGEVRLIINGKSYELGQVVSVNSEETKN</sequence>
<keyword evidence="1" id="KW-1005">Bacterial flagellum biogenesis</keyword>
<evidence type="ECO:0000313" key="2">
    <source>
        <dbReference type="EMBL" id="SVD29694.1"/>
    </source>
</evidence>
<dbReference type="Pfam" id="PF03963">
    <property type="entry name" value="FlgD"/>
    <property type="match status" value="1"/>
</dbReference>
<reference evidence="2" key="1">
    <citation type="submission" date="2018-05" db="EMBL/GenBank/DDBJ databases">
        <authorList>
            <person name="Lanie J.A."/>
            <person name="Ng W.-L."/>
            <person name="Kazmierczak K.M."/>
            <person name="Andrzejewski T.M."/>
            <person name="Davidsen T.M."/>
            <person name="Wayne K.J."/>
            <person name="Tettelin H."/>
            <person name="Glass J.I."/>
            <person name="Rusch D."/>
            <person name="Podicherti R."/>
            <person name="Tsui H.-C.T."/>
            <person name="Winkler M.E."/>
        </authorList>
    </citation>
    <scope>NUCLEOTIDE SEQUENCE</scope>
</reference>
<dbReference type="AlphaFoldDB" id="A0A382U5W7"/>
<accession>A0A382U5W7</accession>
<gene>
    <name evidence="2" type="ORF">METZ01_LOCUS382548</name>
</gene>
<dbReference type="InterPro" id="IPR005648">
    <property type="entry name" value="FlgD"/>
</dbReference>
<dbReference type="GO" id="GO:0044781">
    <property type="term" value="P:bacterial-type flagellum organization"/>
    <property type="evidence" value="ECO:0007669"/>
    <property type="project" value="UniProtKB-KW"/>
</dbReference>
<organism evidence="2">
    <name type="scientific">marine metagenome</name>
    <dbReference type="NCBI Taxonomy" id="408172"/>
    <lineage>
        <taxon>unclassified sequences</taxon>
        <taxon>metagenomes</taxon>
        <taxon>ecological metagenomes</taxon>
    </lineage>
</organism>
<protein>
    <recommendedName>
        <fullName evidence="3">FlgD Tudor-like domain-containing protein</fullName>
    </recommendedName>
</protein>